<keyword evidence="5" id="KW-0067">ATP-binding</keyword>
<dbReference type="InterPro" id="IPR002173">
    <property type="entry name" value="Carboh/pur_kinase_PfkB_CS"/>
</dbReference>
<dbReference type="InterPro" id="IPR050306">
    <property type="entry name" value="PfkB_Carbo_kinase"/>
</dbReference>
<dbReference type="PROSITE" id="PS00584">
    <property type="entry name" value="PFKB_KINASES_2"/>
    <property type="match status" value="1"/>
</dbReference>
<evidence type="ECO:0000256" key="4">
    <source>
        <dbReference type="ARBA" id="ARBA00022777"/>
    </source>
</evidence>
<keyword evidence="3" id="KW-0547">Nucleotide-binding</keyword>
<dbReference type="InterPro" id="IPR011611">
    <property type="entry name" value="PfkB_dom"/>
</dbReference>
<protein>
    <submittedName>
        <fullName evidence="7">Sugar kinase ribokinase family</fullName>
    </submittedName>
</protein>
<accession>A0A2K1Q105</accession>
<evidence type="ECO:0000259" key="6">
    <source>
        <dbReference type="Pfam" id="PF00294"/>
    </source>
</evidence>
<sequence length="327" mass="34662">MSTIVCFGEALIDFLAAPIEGDGQGRVFRQFAGGAPANAAVAIARLGGTCEFVGMLGKDMFGDFLLDSLRAAGVGTHYVRTTDQAKTALAFVSLDVRGERSFSFHRPPAADLLFAQDDFDDDCFRDLGIFHVCSNSLTDANIAETTITGMKRAHAAGALTSFDVNLRPSLWPAGKPLIDRIWQALALADMVKLAREELEFLQQGSATADATIARLLHDARLVLVTDGAAPIRWHTRNGSGTLPTQQVVAVDTTAAGDAFIGGLLCGLQRDGVNATRFDGFLADTAALEHALRYAAACGAFAVTRHGAFAALPTHEEALAVLATMRLP</sequence>
<dbReference type="CDD" id="cd01167">
    <property type="entry name" value="bac_FRK"/>
    <property type="match status" value="1"/>
</dbReference>
<dbReference type="GO" id="GO:0005524">
    <property type="term" value="F:ATP binding"/>
    <property type="evidence" value="ECO:0007669"/>
    <property type="project" value="UniProtKB-KW"/>
</dbReference>
<evidence type="ECO:0000256" key="3">
    <source>
        <dbReference type="ARBA" id="ARBA00022741"/>
    </source>
</evidence>
<dbReference type="AlphaFoldDB" id="A0A2K1Q105"/>
<evidence type="ECO:0000313" key="7">
    <source>
        <dbReference type="EMBL" id="PNS08729.1"/>
    </source>
</evidence>
<keyword evidence="2" id="KW-0808">Transferase</keyword>
<dbReference type="Gene3D" id="3.40.1190.20">
    <property type="match status" value="1"/>
</dbReference>
<dbReference type="SUPFAM" id="SSF53613">
    <property type="entry name" value="Ribokinase-like"/>
    <property type="match status" value="1"/>
</dbReference>
<organism evidence="7 8">
    <name type="scientific">Solilutibacter silvestris</name>
    <dbReference type="NCBI Taxonomy" id="1645665"/>
    <lineage>
        <taxon>Bacteria</taxon>
        <taxon>Pseudomonadati</taxon>
        <taxon>Pseudomonadota</taxon>
        <taxon>Gammaproteobacteria</taxon>
        <taxon>Lysobacterales</taxon>
        <taxon>Lysobacteraceae</taxon>
        <taxon>Solilutibacter</taxon>
    </lineage>
</organism>
<dbReference type="Proteomes" id="UP000236220">
    <property type="component" value="Unassembled WGS sequence"/>
</dbReference>
<evidence type="ECO:0000256" key="5">
    <source>
        <dbReference type="ARBA" id="ARBA00022840"/>
    </source>
</evidence>
<evidence type="ECO:0000256" key="1">
    <source>
        <dbReference type="ARBA" id="ARBA00010688"/>
    </source>
</evidence>
<dbReference type="PANTHER" id="PTHR43085">
    <property type="entry name" value="HEXOKINASE FAMILY MEMBER"/>
    <property type="match status" value="1"/>
</dbReference>
<keyword evidence="4 7" id="KW-0418">Kinase</keyword>
<proteinExistence type="inferred from homology"/>
<gene>
    <name evidence="7" type="ORF">Lysil_0358</name>
</gene>
<dbReference type="GO" id="GO:0016301">
    <property type="term" value="F:kinase activity"/>
    <property type="evidence" value="ECO:0007669"/>
    <property type="project" value="UniProtKB-KW"/>
</dbReference>
<dbReference type="OrthoDB" id="9795789at2"/>
<evidence type="ECO:0000313" key="8">
    <source>
        <dbReference type="Proteomes" id="UP000236220"/>
    </source>
</evidence>
<feature type="domain" description="Carbohydrate kinase PfkB" evidence="6">
    <location>
        <begin position="1"/>
        <end position="313"/>
    </location>
</feature>
<dbReference type="Pfam" id="PF00294">
    <property type="entry name" value="PfkB"/>
    <property type="match status" value="1"/>
</dbReference>
<dbReference type="PANTHER" id="PTHR43085:SF1">
    <property type="entry name" value="PSEUDOURIDINE KINASE-RELATED"/>
    <property type="match status" value="1"/>
</dbReference>
<evidence type="ECO:0000256" key="2">
    <source>
        <dbReference type="ARBA" id="ARBA00022679"/>
    </source>
</evidence>
<reference evidence="7 8" key="1">
    <citation type="submission" date="2017-08" db="EMBL/GenBank/DDBJ databases">
        <title>Lysobacter sylvestris genome.</title>
        <authorList>
            <person name="Zhang D.-C."/>
            <person name="Albuquerque L."/>
            <person name="Franca L."/>
            <person name="Froufe H.J.C."/>
            <person name="Barroso C."/>
            <person name="Egas C."/>
            <person name="Da Costa M."/>
            <person name="Margesin R."/>
        </authorList>
    </citation>
    <scope>NUCLEOTIDE SEQUENCE [LARGE SCALE GENOMIC DNA]</scope>
    <source>
        <strain evidence="7 8">AM20-91</strain>
    </source>
</reference>
<dbReference type="EMBL" id="NPZB01000001">
    <property type="protein sequence ID" value="PNS08729.1"/>
    <property type="molecule type" value="Genomic_DNA"/>
</dbReference>
<dbReference type="RefSeq" id="WP_103073872.1">
    <property type="nucleotide sequence ID" value="NZ_NPZB01000001.1"/>
</dbReference>
<comment type="caution">
    <text evidence="7">The sequence shown here is derived from an EMBL/GenBank/DDBJ whole genome shotgun (WGS) entry which is preliminary data.</text>
</comment>
<keyword evidence="8" id="KW-1185">Reference proteome</keyword>
<comment type="similarity">
    <text evidence="1">Belongs to the carbohydrate kinase PfkB family.</text>
</comment>
<name>A0A2K1Q105_9GAMM</name>
<dbReference type="InterPro" id="IPR029056">
    <property type="entry name" value="Ribokinase-like"/>
</dbReference>